<proteinExistence type="inferred from homology"/>
<keyword evidence="5" id="KW-1185">Reference proteome</keyword>
<evidence type="ECO:0000256" key="1">
    <source>
        <dbReference type="ARBA" id="ARBA00006499"/>
    </source>
</evidence>
<dbReference type="InterPro" id="IPR050565">
    <property type="entry name" value="LYPA1-2/EST-like"/>
</dbReference>
<keyword evidence="2" id="KW-0378">Hydrolase</keyword>
<accession>A0ABP1AGD5</accession>
<evidence type="ECO:0000313" key="5">
    <source>
        <dbReference type="Proteomes" id="UP001497522"/>
    </source>
</evidence>
<dbReference type="PANTHER" id="PTHR10655:SF17">
    <property type="entry name" value="LYSOPHOSPHOLIPASE-LIKE PROTEIN 1"/>
    <property type="match status" value="1"/>
</dbReference>
<reference evidence="4" key="1">
    <citation type="submission" date="2024-03" db="EMBL/GenBank/DDBJ databases">
        <authorList>
            <consortium name="ELIXIR-Norway"/>
            <consortium name="Elixir Norway"/>
        </authorList>
    </citation>
    <scope>NUCLEOTIDE SEQUENCE</scope>
</reference>
<dbReference type="Pfam" id="PF02230">
    <property type="entry name" value="Abhydrolase_2"/>
    <property type="match status" value="1"/>
</dbReference>
<evidence type="ECO:0000259" key="3">
    <source>
        <dbReference type="Pfam" id="PF02230"/>
    </source>
</evidence>
<dbReference type="SUPFAM" id="SSF53474">
    <property type="entry name" value="alpha/beta-Hydrolases"/>
    <property type="match status" value="1"/>
</dbReference>
<protein>
    <recommendedName>
        <fullName evidence="3">Phospholipase/carboxylesterase/thioesterase domain-containing protein</fullName>
    </recommendedName>
</protein>
<gene>
    <name evidence="4" type="ORF">CSSPJE1EN2_LOCUS4558</name>
</gene>
<dbReference type="EMBL" id="OZ023713">
    <property type="protein sequence ID" value="CAK9861563.1"/>
    <property type="molecule type" value="Genomic_DNA"/>
</dbReference>
<comment type="similarity">
    <text evidence="1">Belongs to the AB hydrolase superfamily. AB hydrolase 2 family.</text>
</comment>
<dbReference type="InterPro" id="IPR003140">
    <property type="entry name" value="PLipase/COase/thioEstase"/>
</dbReference>
<sequence length="265" mass="28798">MRASPASKNVIITLQKYLATSKFSYLLFCNPTHKNLKLEGEQQETHTEEEMAGVSRRVVIWLHGLGDSGPANEGLASFFKGPSFAAFKWIFPSAPEQRVTCNYGALMPSWFDLKEIPVTAESPKMELGVINAVESIHKMIDEEVAAGVSADHIFLCGFSQGGALTLASAMLYPKRLAGAAVFSGWVPLDGAGFVSKITPEAKKTPVLWLHGLNDQVVDFSAGQAAPPLLARANVECDFKAFPGVGHTITPEELSTLEQWMKSKMQ</sequence>
<feature type="domain" description="Phospholipase/carboxylesterase/thioesterase" evidence="3">
    <location>
        <begin position="55"/>
        <end position="261"/>
    </location>
</feature>
<evidence type="ECO:0000256" key="2">
    <source>
        <dbReference type="ARBA" id="ARBA00022801"/>
    </source>
</evidence>
<dbReference type="Gene3D" id="3.40.50.1820">
    <property type="entry name" value="alpha/beta hydrolase"/>
    <property type="match status" value="1"/>
</dbReference>
<evidence type="ECO:0000313" key="4">
    <source>
        <dbReference type="EMBL" id="CAK9861563.1"/>
    </source>
</evidence>
<organism evidence="4 5">
    <name type="scientific">Sphagnum jensenii</name>
    <dbReference type="NCBI Taxonomy" id="128206"/>
    <lineage>
        <taxon>Eukaryota</taxon>
        <taxon>Viridiplantae</taxon>
        <taxon>Streptophyta</taxon>
        <taxon>Embryophyta</taxon>
        <taxon>Bryophyta</taxon>
        <taxon>Sphagnophytina</taxon>
        <taxon>Sphagnopsida</taxon>
        <taxon>Sphagnales</taxon>
        <taxon>Sphagnaceae</taxon>
        <taxon>Sphagnum</taxon>
    </lineage>
</organism>
<dbReference type="InterPro" id="IPR029058">
    <property type="entry name" value="AB_hydrolase_fold"/>
</dbReference>
<dbReference type="PANTHER" id="PTHR10655">
    <property type="entry name" value="LYSOPHOSPHOLIPASE-RELATED"/>
    <property type="match status" value="1"/>
</dbReference>
<name>A0ABP1AGD5_9BRYO</name>
<dbReference type="Proteomes" id="UP001497522">
    <property type="component" value="Chromosome 12"/>
</dbReference>